<keyword evidence="3" id="KW-0175">Coiled coil</keyword>
<dbReference type="InterPro" id="IPR007712">
    <property type="entry name" value="RelE/ParE_toxin"/>
</dbReference>
<evidence type="ECO:0000256" key="3">
    <source>
        <dbReference type="SAM" id="Coils"/>
    </source>
</evidence>
<gene>
    <name evidence="4" type="ORF">DRI96_04290</name>
</gene>
<dbReference type="InterPro" id="IPR035093">
    <property type="entry name" value="RelE/ParE_toxin_dom_sf"/>
</dbReference>
<evidence type="ECO:0000313" key="4">
    <source>
        <dbReference type="EMBL" id="RLE12595.1"/>
    </source>
</evidence>
<dbReference type="PANTHER" id="PTHR35601:SF1">
    <property type="entry name" value="TOXIN RELE"/>
    <property type="match status" value="1"/>
</dbReference>
<dbReference type="EMBL" id="QMQB01000146">
    <property type="protein sequence ID" value="RLE12595.1"/>
    <property type="molecule type" value="Genomic_DNA"/>
</dbReference>
<evidence type="ECO:0008006" key="6">
    <source>
        <dbReference type="Google" id="ProtNLM"/>
    </source>
</evidence>
<evidence type="ECO:0000313" key="5">
    <source>
        <dbReference type="Proteomes" id="UP000267654"/>
    </source>
</evidence>
<comment type="similarity">
    <text evidence="1">Belongs to the RelE toxin family.</text>
</comment>
<protein>
    <recommendedName>
        <fullName evidence="6">Type II toxin-antitoxin system RelE/ParE family toxin</fullName>
    </recommendedName>
</protein>
<dbReference type="Gene3D" id="3.30.2310.20">
    <property type="entry name" value="RelE-like"/>
    <property type="match status" value="1"/>
</dbReference>
<accession>A0A662DAV9</accession>
<evidence type="ECO:0000256" key="2">
    <source>
        <dbReference type="ARBA" id="ARBA00022649"/>
    </source>
</evidence>
<organism evidence="4 5">
    <name type="scientific">Aerophobetes bacterium</name>
    <dbReference type="NCBI Taxonomy" id="2030807"/>
    <lineage>
        <taxon>Bacteria</taxon>
        <taxon>Candidatus Aerophobota</taxon>
    </lineage>
</organism>
<dbReference type="AlphaFoldDB" id="A0A662DAV9"/>
<dbReference type="InterPro" id="IPR031552">
    <property type="entry name" value="ParE-like_toxin"/>
</dbReference>
<dbReference type="NCBIfam" id="TIGR02385">
    <property type="entry name" value="RelE_StbE"/>
    <property type="match status" value="1"/>
</dbReference>
<dbReference type="PANTHER" id="PTHR35601">
    <property type="entry name" value="TOXIN RELE"/>
    <property type="match status" value="1"/>
</dbReference>
<keyword evidence="2" id="KW-1277">Toxin-antitoxin system</keyword>
<dbReference type="SUPFAM" id="SSF143011">
    <property type="entry name" value="RelE-like"/>
    <property type="match status" value="1"/>
</dbReference>
<comment type="caution">
    <text evidence="4">The sequence shown here is derived from an EMBL/GenBank/DDBJ whole genome shotgun (WGS) entry which is preliminary data.</text>
</comment>
<dbReference type="Pfam" id="PF15781">
    <property type="entry name" value="ParE-like_toxin"/>
    <property type="match status" value="1"/>
</dbReference>
<sequence length="95" mass="11480">MYRIESATAVKSDIRKLDKQLQKVIKEKHFANIEREPFNAVPLSHEFKGLWSYHFNYKGTQYRIVYEIYPEDQIILVIMIGTREGFYQALRRRVR</sequence>
<reference evidence="4 5" key="1">
    <citation type="submission" date="2018-06" db="EMBL/GenBank/DDBJ databases">
        <title>Extensive metabolic versatility and redundancy in microbially diverse, dynamic hydrothermal sediments.</title>
        <authorList>
            <person name="Dombrowski N."/>
            <person name="Teske A."/>
            <person name="Baker B.J."/>
        </authorList>
    </citation>
    <scope>NUCLEOTIDE SEQUENCE [LARGE SCALE GENOMIC DNA]</scope>
    <source>
        <strain evidence="4">B19_G9</strain>
    </source>
</reference>
<proteinExistence type="inferred from homology"/>
<dbReference type="Proteomes" id="UP000267654">
    <property type="component" value="Unassembled WGS sequence"/>
</dbReference>
<evidence type="ECO:0000256" key="1">
    <source>
        <dbReference type="ARBA" id="ARBA00006226"/>
    </source>
</evidence>
<name>A0A662DAV9_UNCAE</name>
<feature type="coiled-coil region" evidence="3">
    <location>
        <begin position="7"/>
        <end position="34"/>
    </location>
</feature>